<protein>
    <submittedName>
        <fullName evidence="3">Unannotated protein</fullName>
    </submittedName>
</protein>
<feature type="transmembrane region" description="Helical" evidence="1">
    <location>
        <begin position="188"/>
        <end position="206"/>
    </location>
</feature>
<feature type="transmembrane region" description="Helical" evidence="1">
    <location>
        <begin position="156"/>
        <end position="176"/>
    </location>
</feature>
<reference evidence="3" key="1">
    <citation type="submission" date="2020-05" db="EMBL/GenBank/DDBJ databases">
        <authorList>
            <person name="Chiriac C."/>
            <person name="Salcher M."/>
            <person name="Ghai R."/>
            <person name="Kavagutti S V."/>
        </authorList>
    </citation>
    <scope>NUCLEOTIDE SEQUENCE</scope>
</reference>
<sequence>MRWIGPSAIAADLTVEGRRSAGLDGLRGLAALSVLVFHVWLYRVGRPKYDHFAVMDHVFFTLNLGLLCFFVLSGYLLYGSFVRAAVTGGQRLSTRAYGKKRFARIVPAYYANLVGCLAIYALSGYSHITPPLRQLPVFFLFAQNFSLSTMMQLNPVAWTLCVEMAFYIVLPLIGLVALRIGRRGSLQALLLIGLVAIGCVWNVLAWDHGLSEVWKKALPGYIGYFACGMLVALWAERRKAFGRVPLRPFPTGIIFLAGVVLVVVDAFWREAPMTLQSLHAPFINLLASVGFALVIAAVVGGTGRAARATAFRPIAALGVISYGVYLWHLPLILALKEVDLLPHALVPRIGVVLAVSVIAGFLSWRLVEQPAIRWAHRRVVPSDQVLAGA</sequence>
<feature type="transmembrane region" description="Helical" evidence="1">
    <location>
        <begin position="64"/>
        <end position="86"/>
    </location>
</feature>
<dbReference type="PANTHER" id="PTHR23028">
    <property type="entry name" value="ACETYLTRANSFERASE"/>
    <property type="match status" value="1"/>
</dbReference>
<feature type="transmembrane region" description="Helical" evidence="1">
    <location>
        <begin position="345"/>
        <end position="367"/>
    </location>
</feature>
<evidence type="ECO:0000259" key="2">
    <source>
        <dbReference type="Pfam" id="PF01757"/>
    </source>
</evidence>
<dbReference type="GO" id="GO:0016747">
    <property type="term" value="F:acyltransferase activity, transferring groups other than amino-acyl groups"/>
    <property type="evidence" value="ECO:0007669"/>
    <property type="project" value="InterPro"/>
</dbReference>
<dbReference type="GO" id="GO:0016020">
    <property type="term" value="C:membrane"/>
    <property type="evidence" value="ECO:0007669"/>
    <property type="project" value="TreeGrafter"/>
</dbReference>
<dbReference type="AlphaFoldDB" id="A0A6J7CYA2"/>
<proteinExistence type="predicted"/>
<keyword evidence="1" id="KW-1133">Transmembrane helix</keyword>
<keyword evidence="1" id="KW-0812">Transmembrane</keyword>
<feature type="transmembrane region" description="Helical" evidence="1">
    <location>
        <begin position="26"/>
        <end position="44"/>
    </location>
</feature>
<feature type="transmembrane region" description="Helical" evidence="1">
    <location>
        <begin position="107"/>
        <end position="128"/>
    </location>
</feature>
<evidence type="ECO:0000313" key="3">
    <source>
        <dbReference type="EMBL" id="CAB4861584.1"/>
    </source>
</evidence>
<dbReference type="Pfam" id="PF01757">
    <property type="entry name" value="Acyl_transf_3"/>
    <property type="match status" value="1"/>
</dbReference>
<dbReference type="InterPro" id="IPR002656">
    <property type="entry name" value="Acyl_transf_3_dom"/>
</dbReference>
<keyword evidence="1" id="KW-0472">Membrane</keyword>
<dbReference type="InterPro" id="IPR050879">
    <property type="entry name" value="Acyltransferase_3"/>
</dbReference>
<organism evidence="3">
    <name type="scientific">freshwater metagenome</name>
    <dbReference type="NCBI Taxonomy" id="449393"/>
    <lineage>
        <taxon>unclassified sequences</taxon>
        <taxon>metagenomes</taxon>
        <taxon>ecological metagenomes</taxon>
    </lineage>
</organism>
<feature type="transmembrane region" description="Helical" evidence="1">
    <location>
        <begin position="314"/>
        <end position="333"/>
    </location>
</feature>
<feature type="domain" description="Acyltransferase 3" evidence="2">
    <location>
        <begin position="21"/>
        <end position="362"/>
    </location>
</feature>
<dbReference type="GO" id="GO:0009103">
    <property type="term" value="P:lipopolysaccharide biosynthetic process"/>
    <property type="evidence" value="ECO:0007669"/>
    <property type="project" value="TreeGrafter"/>
</dbReference>
<dbReference type="EMBL" id="CAFBLU010000002">
    <property type="protein sequence ID" value="CAB4861584.1"/>
    <property type="molecule type" value="Genomic_DNA"/>
</dbReference>
<feature type="transmembrane region" description="Helical" evidence="1">
    <location>
        <begin position="280"/>
        <end position="302"/>
    </location>
</feature>
<accession>A0A6J7CYA2</accession>
<dbReference type="PANTHER" id="PTHR23028:SF53">
    <property type="entry name" value="ACYL_TRANSF_3 DOMAIN-CONTAINING PROTEIN"/>
    <property type="match status" value="1"/>
</dbReference>
<gene>
    <name evidence="3" type="ORF">UFOPK3444_00208</name>
</gene>
<feature type="transmembrane region" description="Helical" evidence="1">
    <location>
        <begin position="218"/>
        <end position="236"/>
    </location>
</feature>
<evidence type="ECO:0000256" key="1">
    <source>
        <dbReference type="SAM" id="Phobius"/>
    </source>
</evidence>
<feature type="transmembrane region" description="Helical" evidence="1">
    <location>
        <begin position="248"/>
        <end position="268"/>
    </location>
</feature>
<name>A0A6J7CYA2_9ZZZZ</name>